<evidence type="ECO:0000259" key="7">
    <source>
        <dbReference type="Pfam" id="PF03176"/>
    </source>
</evidence>
<keyword evidence="4 6" id="KW-1133">Transmembrane helix</keyword>
<keyword evidence="9" id="KW-1185">Reference proteome</keyword>
<feature type="transmembrane region" description="Helical" evidence="6">
    <location>
        <begin position="355"/>
        <end position="378"/>
    </location>
</feature>
<organism evidence="8 9">
    <name type="scientific">Shewanella surugensis</name>
    <dbReference type="NCBI Taxonomy" id="212020"/>
    <lineage>
        <taxon>Bacteria</taxon>
        <taxon>Pseudomonadati</taxon>
        <taxon>Pseudomonadota</taxon>
        <taxon>Gammaproteobacteria</taxon>
        <taxon>Alteromonadales</taxon>
        <taxon>Shewanellaceae</taxon>
        <taxon>Shewanella</taxon>
    </lineage>
</organism>
<evidence type="ECO:0000256" key="1">
    <source>
        <dbReference type="ARBA" id="ARBA00004651"/>
    </source>
</evidence>
<comment type="subcellular location">
    <subcellularLocation>
        <location evidence="1">Cell membrane</location>
        <topology evidence="1">Multi-pass membrane protein</topology>
    </subcellularLocation>
</comment>
<evidence type="ECO:0000256" key="4">
    <source>
        <dbReference type="ARBA" id="ARBA00022989"/>
    </source>
</evidence>
<feature type="transmembrane region" description="Helical" evidence="6">
    <location>
        <begin position="736"/>
        <end position="757"/>
    </location>
</feature>
<keyword evidence="2" id="KW-1003">Cell membrane</keyword>
<accession>A0ABT0LAD2</accession>
<dbReference type="Proteomes" id="UP001203423">
    <property type="component" value="Unassembled WGS sequence"/>
</dbReference>
<protein>
    <submittedName>
        <fullName evidence="8">MMPL family transporter</fullName>
    </submittedName>
</protein>
<dbReference type="InterPro" id="IPR004869">
    <property type="entry name" value="MMPL_dom"/>
</dbReference>
<gene>
    <name evidence="8" type="ORF">L2764_08930</name>
</gene>
<feature type="transmembrane region" description="Helical" evidence="6">
    <location>
        <begin position="18"/>
        <end position="36"/>
    </location>
</feature>
<keyword evidence="3 6" id="KW-0812">Transmembrane</keyword>
<evidence type="ECO:0000256" key="5">
    <source>
        <dbReference type="ARBA" id="ARBA00023136"/>
    </source>
</evidence>
<sequence>MIKHIAQWVSDIKPSLRFLLWVTILISLAFTGLHLWQHGAKVQTDILAMLPKVKEDPLTDRALSRVESQLANRIYIALIASNETEAVSAAKRFMDSLEQTSPAAFDDIQSADLNQGEALSQYYFPYRFKLLTQKQTQALSQDQLPQMILSTQQALYNAFNFANSRLLTQDPLLLYPDNIMAMVPKNQLQVQQGILLHKQNGHVASIVMAKGINSAFNPDAQQAQLASLDNAIQVTTHQYQNIKIIKAGALFHAAAATETAKNEISTIGIISLVGVIALVWFAFRSIMPLLIALLTLTTGFLFALIGTLLVFNQIHLLTLVFGTSLIGIAIDYSFHFYCERLQHQTLSASNTVKHIFPAISLALLTSVLAYLSMGLAPFPGMQQVAIFCASGLIGAYLTLILAYPLLAQSPLPTSKKQLVLATQYQTMLTRFSHGLSHQQLTISLIILFAFCSYGLLHLKSNDDIRQLQQSPVQITQEENQVRSLLSGGTDNQFLLVKGANEQALLQHLESLTPYLQKAISLGYLGNAISISPYLPSHKQQDESYQLQEKIYGKSLHSILDDIGLDDSIAPALQNAYLNARSQYIEPDGFLTSAGGKSLSPLWLAPTAKVSSEVKLTQTKLAQTKLTPIALNQTNEFGTIVLLGGIHNLPALTQLLMPLIHNNGPVKLVDKVADISHIMGQYRQLTLALLAIALILACFIFSIRFHFKLALIIVAVPTLATLFTLAILGVVGSALTLFHALALILVFGIGVDYSLFFAEAQKDSAGVMMAVFMSACSTLLAFGLLAFSNTPAIHTFGLTLLLGIGFTFLLSPFIHVVTKGKP</sequence>
<feature type="transmembrane region" description="Helical" evidence="6">
    <location>
        <begin position="316"/>
        <end position="334"/>
    </location>
</feature>
<feature type="transmembrane region" description="Helical" evidence="6">
    <location>
        <begin position="684"/>
        <end position="702"/>
    </location>
</feature>
<feature type="transmembrane region" description="Helical" evidence="6">
    <location>
        <begin position="264"/>
        <end position="283"/>
    </location>
</feature>
<dbReference type="PANTHER" id="PTHR33406">
    <property type="entry name" value="MEMBRANE PROTEIN MJ1562-RELATED"/>
    <property type="match status" value="1"/>
</dbReference>
<evidence type="ECO:0000256" key="2">
    <source>
        <dbReference type="ARBA" id="ARBA00022475"/>
    </source>
</evidence>
<feature type="transmembrane region" description="Helical" evidence="6">
    <location>
        <begin position="384"/>
        <end position="406"/>
    </location>
</feature>
<evidence type="ECO:0000313" key="8">
    <source>
        <dbReference type="EMBL" id="MCL1124595.1"/>
    </source>
</evidence>
<name>A0ABT0LAD2_9GAMM</name>
<dbReference type="EMBL" id="JAKIKS010000027">
    <property type="protein sequence ID" value="MCL1124595.1"/>
    <property type="molecule type" value="Genomic_DNA"/>
</dbReference>
<dbReference type="RefSeq" id="WP_248939872.1">
    <property type="nucleotide sequence ID" value="NZ_JAKIKS010000027.1"/>
</dbReference>
<evidence type="ECO:0000256" key="6">
    <source>
        <dbReference type="SAM" id="Phobius"/>
    </source>
</evidence>
<feature type="transmembrane region" description="Helical" evidence="6">
    <location>
        <begin position="709"/>
        <end position="730"/>
    </location>
</feature>
<feature type="transmembrane region" description="Helical" evidence="6">
    <location>
        <begin position="792"/>
        <end position="816"/>
    </location>
</feature>
<proteinExistence type="predicted"/>
<comment type="caution">
    <text evidence="8">The sequence shown here is derived from an EMBL/GenBank/DDBJ whole genome shotgun (WGS) entry which is preliminary data.</text>
</comment>
<dbReference type="Gene3D" id="1.20.1640.10">
    <property type="entry name" value="Multidrug efflux transporter AcrB transmembrane domain"/>
    <property type="match status" value="2"/>
</dbReference>
<dbReference type="PANTHER" id="PTHR33406:SF13">
    <property type="entry name" value="MEMBRANE PROTEIN YDFJ"/>
    <property type="match status" value="1"/>
</dbReference>
<feature type="transmembrane region" description="Helical" evidence="6">
    <location>
        <begin position="440"/>
        <end position="458"/>
    </location>
</feature>
<evidence type="ECO:0000313" key="9">
    <source>
        <dbReference type="Proteomes" id="UP001203423"/>
    </source>
</evidence>
<dbReference type="SUPFAM" id="SSF82866">
    <property type="entry name" value="Multidrug efflux transporter AcrB transmembrane domain"/>
    <property type="match status" value="2"/>
</dbReference>
<keyword evidence="5 6" id="KW-0472">Membrane</keyword>
<dbReference type="InterPro" id="IPR050545">
    <property type="entry name" value="Mycobact_MmpL"/>
</dbReference>
<evidence type="ECO:0000256" key="3">
    <source>
        <dbReference type="ARBA" id="ARBA00022692"/>
    </source>
</evidence>
<feature type="transmembrane region" description="Helical" evidence="6">
    <location>
        <begin position="764"/>
        <end position="786"/>
    </location>
</feature>
<reference evidence="8 9" key="1">
    <citation type="submission" date="2022-01" db="EMBL/GenBank/DDBJ databases">
        <title>Whole genome-based taxonomy of the Shewanellaceae.</title>
        <authorList>
            <person name="Martin-Rodriguez A.J."/>
        </authorList>
    </citation>
    <scope>NUCLEOTIDE SEQUENCE [LARGE SCALE GENOMIC DNA]</scope>
    <source>
        <strain evidence="8 9">DSM 17177</strain>
    </source>
</reference>
<dbReference type="Pfam" id="PF03176">
    <property type="entry name" value="MMPL"/>
    <property type="match status" value="1"/>
</dbReference>
<feature type="transmembrane region" description="Helical" evidence="6">
    <location>
        <begin position="290"/>
        <end position="310"/>
    </location>
</feature>
<feature type="domain" description="Membrane transport protein MMPL" evidence="7">
    <location>
        <begin position="220"/>
        <end position="398"/>
    </location>
</feature>